<evidence type="ECO:0000256" key="3">
    <source>
        <dbReference type="ARBA" id="ARBA00022722"/>
    </source>
</evidence>
<evidence type="ECO:0000256" key="2">
    <source>
        <dbReference type="ARBA" id="ARBA00022695"/>
    </source>
</evidence>
<evidence type="ECO:0000259" key="7">
    <source>
        <dbReference type="Pfam" id="PF17917"/>
    </source>
</evidence>
<keyword evidence="4" id="KW-0255">Endonuclease</keyword>
<evidence type="ECO:0000256" key="4">
    <source>
        <dbReference type="ARBA" id="ARBA00022759"/>
    </source>
</evidence>
<accession>A0AAD7SVY7</accession>
<protein>
    <recommendedName>
        <fullName evidence="7">Reverse transcriptase RNase H-like domain-containing protein</fullName>
    </recommendedName>
</protein>
<evidence type="ECO:0000313" key="9">
    <source>
        <dbReference type="Proteomes" id="UP001221898"/>
    </source>
</evidence>
<proteinExistence type="predicted"/>
<keyword evidence="1" id="KW-0808">Transferase</keyword>
<comment type="caution">
    <text evidence="8">The sequence shown here is derived from an EMBL/GenBank/DDBJ whole genome shotgun (WGS) entry which is preliminary data.</text>
</comment>
<evidence type="ECO:0000256" key="1">
    <source>
        <dbReference type="ARBA" id="ARBA00022679"/>
    </source>
</evidence>
<dbReference type="AlphaFoldDB" id="A0AAD7SVY7"/>
<keyword evidence="3" id="KW-0540">Nuclease</keyword>
<evidence type="ECO:0000313" key="8">
    <source>
        <dbReference type="EMBL" id="KAJ8409802.1"/>
    </source>
</evidence>
<gene>
    <name evidence="8" type="ORF">AAFF_G00218610</name>
</gene>
<evidence type="ECO:0000256" key="5">
    <source>
        <dbReference type="ARBA" id="ARBA00022801"/>
    </source>
</evidence>
<keyword evidence="2" id="KW-0548">Nucleotidyltransferase</keyword>
<keyword evidence="5" id="KW-0378">Hydrolase</keyword>
<sequence>MVMVAEESSLRVVTTDASDRGLGAVLSQEVGRRKLSLREAQNSMIKKECLAIKWATLTLLGSTLGITSWVQLHGAAPRPPDSRPGVHSAAALLTTSVSHRPQATCLCAHLRSALYHTSLQSVTGTISNAGSGHYLP</sequence>
<dbReference type="InterPro" id="IPR041373">
    <property type="entry name" value="RT_RNaseH"/>
</dbReference>
<evidence type="ECO:0000256" key="6">
    <source>
        <dbReference type="ARBA" id="ARBA00022918"/>
    </source>
</evidence>
<feature type="domain" description="Reverse transcriptase RNase H-like" evidence="7">
    <location>
        <begin position="12"/>
        <end position="56"/>
    </location>
</feature>
<reference evidence="8" key="1">
    <citation type="journal article" date="2023" name="Science">
        <title>Genome structures resolve the early diversification of teleost fishes.</title>
        <authorList>
            <person name="Parey E."/>
            <person name="Louis A."/>
            <person name="Montfort J."/>
            <person name="Bouchez O."/>
            <person name="Roques C."/>
            <person name="Iampietro C."/>
            <person name="Lluch J."/>
            <person name="Castinel A."/>
            <person name="Donnadieu C."/>
            <person name="Desvignes T."/>
            <person name="Floi Bucao C."/>
            <person name="Jouanno E."/>
            <person name="Wen M."/>
            <person name="Mejri S."/>
            <person name="Dirks R."/>
            <person name="Jansen H."/>
            <person name="Henkel C."/>
            <person name="Chen W.J."/>
            <person name="Zahm M."/>
            <person name="Cabau C."/>
            <person name="Klopp C."/>
            <person name="Thompson A.W."/>
            <person name="Robinson-Rechavi M."/>
            <person name="Braasch I."/>
            <person name="Lecointre G."/>
            <person name="Bobe J."/>
            <person name="Postlethwait J.H."/>
            <person name="Berthelot C."/>
            <person name="Roest Crollius H."/>
            <person name="Guiguen Y."/>
        </authorList>
    </citation>
    <scope>NUCLEOTIDE SEQUENCE</scope>
    <source>
        <strain evidence="8">NC1722</strain>
    </source>
</reference>
<keyword evidence="9" id="KW-1185">Reference proteome</keyword>
<dbReference type="Proteomes" id="UP001221898">
    <property type="component" value="Unassembled WGS sequence"/>
</dbReference>
<name>A0AAD7SVY7_9TELE</name>
<keyword evidence="6" id="KW-0695">RNA-directed DNA polymerase</keyword>
<organism evidence="8 9">
    <name type="scientific">Aldrovandia affinis</name>
    <dbReference type="NCBI Taxonomy" id="143900"/>
    <lineage>
        <taxon>Eukaryota</taxon>
        <taxon>Metazoa</taxon>
        <taxon>Chordata</taxon>
        <taxon>Craniata</taxon>
        <taxon>Vertebrata</taxon>
        <taxon>Euteleostomi</taxon>
        <taxon>Actinopterygii</taxon>
        <taxon>Neopterygii</taxon>
        <taxon>Teleostei</taxon>
        <taxon>Notacanthiformes</taxon>
        <taxon>Halosauridae</taxon>
        <taxon>Aldrovandia</taxon>
    </lineage>
</organism>
<dbReference type="Pfam" id="PF17917">
    <property type="entry name" value="RT_RNaseH"/>
    <property type="match status" value="1"/>
</dbReference>
<dbReference type="EMBL" id="JAINUG010000029">
    <property type="protein sequence ID" value="KAJ8409802.1"/>
    <property type="molecule type" value="Genomic_DNA"/>
</dbReference>